<name>A0A8J4UUE5_9MYCE</name>
<accession>A0A8J4UUE5</accession>
<feature type="compositionally biased region" description="Low complexity" evidence="1">
    <location>
        <begin position="113"/>
        <end position="123"/>
    </location>
</feature>
<evidence type="ECO:0000313" key="2">
    <source>
        <dbReference type="EMBL" id="KAF2075391.1"/>
    </source>
</evidence>
<protein>
    <submittedName>
        <fullName evidence="2">Uncharacterized protein</fullName>
    </submittedName>
</protein>
<feature type="region of interest" description="Disordered" evidence="1">
    <location>
        <begin position="98"/>
        <end position="123"/>
    </location>
</feature>
<evidence type="ECO:0000256" key="1">
    <source>
        <dbReference type="SAM" id="MobiDB-lite"/>
    </source>
</evidence>
<evidence type="ECO:0000313" key="3">
    <source>
        <dbReference type="Proteomes" id="UP000695562"/>
    </source>
</evidence>
<proteinExistence type="predicted"/>
<dbReference type="AlphaFoldDB" id="A0A8J4UUE5"/>
<dbReference type="EMBL" id="AJWJ01000102">
    <property type="protein sequence ID" value="KAF2075391.1"/>
    <property type="molecule type" value="Genomic_DNA"/>
</dbReference>
<comment type="caution">
    <text evidence="2">The sequence shown here is derived from an EMBL/GenBank/DDBJ whole genome shotgun (WGS) entry which is preliminary data.</text>
</comment>
<gene>
    <name evidence="2" type="ORF">CYY_003315</name>
</gene>
<organism evidence="2 3">
    <name type="scientific">Polysphondylium violaceum</name>
    <dbReference type="NCBI Taxonomy" id="133409"/>
    <lineage>
        <taxon>Eukaryota</taxon>
        <taxon>Amoebozoa</taxon>
        <taxon>Evosea</taxon>
        <taxon>Eumycetozoa</taxon>
        <taxon>Dictyostelia</taxon>
        <taxon>Dictyosteliales</taxon>
        <taxon>Dictyosteliaceae</taxon>
        <taxon>Polysphondylium</taxon>
    </lineage>
</organism>
<keyword evidence="3" id="KW-1185">Reference proteome</keyword>
<dbReference type="Proteomes" id="UP000695562">
    <property type="component" value="Unassembled WGS sequence"/>
</dbReference>
<reference evidence="2" key="1">
    <citation type="submission" date="2020-01" db="EMBL/GenBank/DDBJ databases">
        <title>Development of genomics and gene disruption for Polysphondylium violaceum indicates a role for the polyketide synthase stlB in stalk morphogenesis.</title>
        <authorList>
            <person name="Narita B."/>
            <person name="Kawabe Y."/>
            <person name="Kin K."/>
            <person name="Saito T."/>
            <person name="Gibbs R."/>
            <person name="Kuspa A."/>
            <person name="Muzny D."/>
            <person name="Queller D."/>
            <person name="Richards S."/>
            <person name="Strassman J."/>
            <person name="Sucgang R."/>
            <person name="Worley K."/>
            <person name="Schaap P."/>
        </authorList>
    </citation>
    <scope>NUCLEOTIDE SEQUENCE</scope>
    <source>
        <strain evidence="2">QSvi11</strain>
    </source>
</reference>
<sequence length="474" mass="53371">MKSNNTNNTTISSSICTTTTNCLVPSNGTLENNNNNNTYHQKQTFTTIKEEEETKDDKENSFIVTTENSVNTTIKDNVVNSHNKTIIIEHHHHYHYHNNNNNSSNSTQTPIVSGNQTNNNSGSTANCASTTLTIQNNNNNIASMRYISVSKSTDSMGSYTTSTLTLSSSSSSSSVLKPMLSSFSILLESTKSDLKDCPTSKVIIDIVSDIKVIMEENVEQLEIYCNNTTNQFYELVENFKSMNLENEQELIDMVNSSIESIQVCICSGNRVMKKFQQFLDKYEISLEKIKDILTSMKEKNAPEVLAMSLLTLGSFAYKFIYNQLTNVFSKEQVVPTTIEDDHVIDKIKNVVQELENSVSDCQSNQKLVVNVTSQFIDLKQSLSLFNSDIEMYYENKGGSLTYGSIVEAPMLVNMQSCNEIIQKIKILLSLHLESEEKELTKLRQFKLRGLKKGIKKLSHSINFSPKKKRKSTVK</sequence>